<proteinExistence type="predicted"/>
<keyword evidence="1 4" id="KW-0808">Transferase</keyword>
<organism evidence="4 5">
    <name type="scientific">Candidatus Woesebacteria bacterium GW2011_GWA2_40_7b</name>
    <dbReference type="NCBI Taxonomy" id="1618563"/>
    <lineage>
        <taxon>Bacteria</taxon>
        <taxon>Candidatus Woeseibacteriota</taxon>
    </lineage>
</organism>
<dbReference type="STRING" id="1618563.UU12_C0013G0003"/>
<evidence type="ECO:0000259" key="3">
    <source>
        <dbReference type="Pfam" id="PF13439"/>
    </source>
</evidence>
<dbReference type="Gene3D" id="3.40.50.2000">
    <property type="entry name" value="Glycogen Phosphorylase B"/>
    <property type="match status" value="2"/>
</dbReference>
<dbReference type="Pfam" id="PF00534">
    <property type="entry name" value="Glycos_transf_1"/>
    <property type="match status" value="1"/>
</dbReference>
<dbReference type="SUPFAM" id="SSF53756">
    <property type="entry name" value="UDP-Glycosyltransferase/glycogen phosphorylase"/>
    <property type="match status" value="1"/>
</dbReference>
<dbReference type="PANTHER" id="PTHR46401">
    <property type="entry name" value="GLYCOSYLTRANSFERASE WBBK-RELATED"/>
    <property type="match status" value="1"/>
</dbReference>
<evidence type="ECO:0000313" key="5">
    <source>
        <dbReference type="Proteomes" id="UP000034562"/>
    </source>
</evidence>
<dbReference type="Proteomes" id="UP000034562">
    <property type="component" value="Unassembled WGS sequence"/>
</dbReference>
<accession>A0A0G0T1J5</accession>
<dbReference type="GO" id="GO:0009103">
    <property type="term" value="P:lipopolysaccharide biosynthetic process"/>
    <property type="evidence" value="ECO:0007669"/>
    <property type="project" value="TreeGrafter"/>
</dbReference>
<sequence length="359" mass="39738">MIIGFDARYAEGDLVGVGKYIQSLVTGVAKSGRTCIVFYSREPKVKISGTTAVILNSVNRYHFEQVLLPIALKKYKVDLYHATGNVGVPLFCPVPALLTVHDIIPLEIKDYFSYSPFSFLSKLSYVLRLKASIFKAAKIVTDSNYVKNVLIIKLKVTPEKIQTIYLGSPGTIMPGKLPLNLIGKKYVLNHGGIDIRKNLDRLIEAFALVHKKHGEIKLVITGENKRMREDLEKLIGKLNLGNSVVFTGYLDDATLSAVIKSACLICYPTLSEGFGFPVLEGFGKEIPVISSNISSIPEVVGNAAILVNPERVNDIAGAMEKVLDNSEQAHEMVLKGKAQYNKFSWEKCVNEYLDLYNHI</sequence>
<dbReference type="Pfam" id="PF13439">
    <property type="entry name" value="Glyco_transf_4"/>
    <property type="match status" value="1"/>
</dbReference>
<dbReference type="GO" id="GO:0016757">
    <property type="term" value="F:glycosyltransferase activity"/>
    <property type="evidence" value="ECO:0007669"/>
    <property type="project" value="InterPro"/>
</dbReference>
<dbReference type="CDD" id="cd03809">
    <property type="entry name" value="GT4_MtfB-like"/>
    <property type="match status" value="1"/>
</dbReference>
<dbReference type="AlphaFoldDB" id="A0A0G0T1J5"/>
<name>A0A0G0T1J5_9BACT</name>
<evidence type="ECO:0000259" key="2">
    <source>
        <dbReference type="Pfam" id="PF00534"/>
    </source>
</evidence>
<feature type="domain" description="Glycosyl transferase family 1" evidence="2">
    <location>
        <begin position="183"/>
        <end position="337"/>
    </location>
</feature>
<gene>
    <name evidence="4" type="ORF">UU12_C0013G0003</name>
</gene>
<evidence type="ECO:0000256" key="1">
    <source>
        <dbReference type="ARBA" id="ARBA00022679"/>
    </source>
</evidence>
<evidence type="ECO:0000313" key="4">
    <source>
        <dbReference type="EMBL" id="KKR70914.1"/>
    </source>
</evidence>
<comment type="caution">
    <text evidence="4">The sequence shown here is derived from an EMBL/GenBank/DDBJ whole genome shotgun (WGS) entry which is preliminary data.</text>
</comment>
<feature type="domain" description="Glycosyltransferase subfamily 4-like N-terminal" evidence="3">
    <location>
        <begin position="16"/>
        <end position="167"/>
    </location>
</feature>
<dbReference type="PANTHER" id="PTHR46401:SF2">
    <property type="entry name" value="GLYCOSYLTRANSFERASE WBBK-RELATED"/>
    <property type="match status" value="1"/>
</dbReference>
<dbReference type="EMBL" id="LBZK01000013">
    <property type="protein sequence ID" value="KKR70914.1"/>
    <property type="molecule type" value="Genomic_DNA"/>
</dbReference>
<protein>
    <submittedName>
        <fullName evidence="4">Glycosyl transferase group 1</fullName>
    </submittedName>
</protein>
<dbReference type="InterPro" id="IPR001296">
    <property type="entry name" value="Glyco_trans_1"/>
</dbReference>
<dbReference type="InterPro" id="IPR028098">
    <property type="entry name" value="Glyco_trans_4-like_N"/>
</dbReference>
<reference evidence="4 5" key="1">
    <citation type="journal article" date="2015" name="Nature">
        <title>rRNA introns, odd ribosomes, and small enigmatic genomes across a large radiation of phyla.</title>
        <authorList>
            <person name="Brown C.T."/>
            <person name="Hug L.A."/>
            <person name="Thomas B.C."/>
            <person name="Sharon I."/>
            <person name="Castelle C.J."/>
            <person name="Singh A."/>
            <person name="Wilkins M.J."/>
            <person name="Williams K.H."/>
            <person name="Banfield J.F."/>
        </authorList>
    </citation>
    <scope>NUCLEOTIDE SEQUENCE [LARGE SCALE GENOMIC DNA]</scope>
</reference>